<reference evidence="1" key="1">
    <citation type="journal article" date="2021" name="Mol. Plant Microbe Interact.">
        <title>Complete Genome Sequence of the Plant-Pathogenic Fungus Colletotrichum lupini.</title>
        <authorList>
            <person name="Baroncelli R."/>
            <person name="Pensec F."/>
            <person name="Da Lio D."/>
            <person name="Boufleur T."/>
            <person name="Vicente I."/>
            <person name="Sarrocco S."/>
            <person name="Picot A."/>
            <person name="Baraldi E."/>
            <person name="Sukno S."/>
            <person name="Thon M."/>
            <person name="Le Floch G."/>
        </authorList>
    </citation>
    <scope>NUCLEOTIDE SEQUENCE</scope>
    <source>
        <strain evidence="1">IMI 504893</strain>
    </source>
</reference>
<dbReference type="EMBL" id="CP019477">
    <property type="protein sequence ID" value="UQC84267.1"/>
    <property type="molecule type" value="Genomic_DNA"/>
</dbReference>
<dbReference type="RefSeq" id="XP_049145885.1">
    <property type="nucleotide sequence ID" value="XM_049288741.1"/>
</dbReference>
<dbReference type="Proteomes" id="UP000830671">
    <property type="component" value="Chromosome 5"/>
</dbReference>
<gene>
    <name evidence="1" type="ORF">CLUP02_09763</name>
</gene>
<organism evidence="1 2">
    <name type="scientific">Colletotrichum lupini</name>
    <dbReference type="NCBI Taxonomy" id="145971"/>
    <lineage>
        <taxon>Eukaryota</taxon>
        <taxon>Fungi</taxon>
        <taxon>Dikarya</taxon>
        <taxon>Ascomycota</taxon>
        <taxon>Pezizomycotina</taxon>
        <taxon>Sordariomycetes</taxon>
        <taxon>Hypocreomycetidae</taxon>
        <taxon>Glomerellales</taxon>
        <taxon>Glomerellaceae</taxon>
        <taxon>Colletotrichum</taxon>
        <taxon>Colletotrichum acutatum species complex</taxon>
    </lineage>
</organism>
<keyword evidence="2" id="KW-1185">Reference proteome</keyword>
<evidence type="ECO:0000313" key="2">
    <source>
        <dbReference type="Proteomes" id="UP000830671"/>
    </source>
</evidence>
<dbReference type="KEGG" id="clup:CLUP02_09763"/>
<name>A0A9Q8SVD5_9PEZI</name>
<accession>A0A9Q8SVD5</accession>
<protein>
    <submittedName>
        <fullName evidence="1">Uncharacterized protein</fullName>
    </submittedName>
</protein>
<proteinExistence type="predicted"/>
<sequence>MRAGLVVGSVTTSEYLRLYVFDLFVMVGDDVRLSGDVCRLAASMVHCRVCAFCRWLRTLST</sequence>
<dbReference type="GeneID" id="73343751"/>
<dbReference type="AlphaFoldDB" id="A0A9Q8SVD5"/>
<evidence type="ECO:0000313" key="1">
    <source>
        <dbReference type="EMBL" id="UQC84267.1"/>
    </source>
</evidence>